<reference evidence="2 3" key="1">
    <citation type="submission" date="2017-11" db="EMBL/GenBank/DDBJ databases">
        <title>Evolution of Phototrophy in the Chloroflexi Phylum Driven by Horizontal Gene Transfer.</title>
        <authorList>
            <person name="Ward L.M."/>
            <person name="Hemp J."/>
            <person name="Shih P.M."/>
            <person name="Mcglynn S.E."/>
            <person name="Fischer W."/>
        </authorList>
    </citation>
    <scope>NUCLEOTIDE SEQUENCE [LARGE SCALE GENOMIC DNA]</scope>
    <source>
        <strain evidence="2">CP2_2F</strain>
    </source>
</reference>
<comment type="caution">
    <text evidence="2">The sequence shown here is derived from an EMBL/GenBank/DDBJ whole genome shotgun (WGS) entry which is preliminary data.</text>
</comment>
<proteinExistence type="predicted"/>
<feature type="chain" id="PRO_5014695777" evidence="1">
    <location>
        <begin position="27"/>
        <end position="316"/>
    </location>
</feature>
<feature type="signal peptide" evidence="1">
    <location>
        <begin position="1"/>
        <end position="26"/>
    </location>
</feature>
<evidence type="ECO:0000256" key="1">
    <source>
        <dbReference type="SAM" id="SignalP"/>
    </source>
</evidence>
<dbReference type="Proteomes" id="UP000228921">
    <property type="component" value="Unassembled WGS sequence"/>
</dbReference>
<name>A0A2M8P1Q9_9CHLR</name>
<organism evidence="2 3">
    <name type="scientific">Candidatus Thermofonsia Clade 1 bacterium</name>
    <dbReference type="NCBI Taxonomy" id="2364210"/>
    <lineage>
        <taxon>Bacteria</taxon>
        <taxon>Bacillati</taxon>
        <taxon>Chloroflexota</taxon>
        <taxon>Candidatus Thermofontia</taxon>
        <taxon>Candidatus Thermofonsia Clade 1</taxon>
    </lineage>
</organism>
<dbReference type="InterPro" id="IPR006311">
    <property type="entry name" value="TAT_signal"/>
</dbReference>
<gene>
    <name evidence="2" type="ORF">CUN51_03930</name>
</gene>
<sequence length="316" mass="35242">MMLTRRQFLQRTSAFAALFGLTHIHAAQPAPTHFTTLVHGATFGVPPESPLLGRLFKATDVRPKPQATAKPLKQLPAESLHPLLGVSEDGWWYQIAEGYLPRESMQPILPYERPPQPTELHKGYYEVIAPSTTLRSACTPYAITSGRYPFGSVVYVHDWLTDDHGQVWYALTLTADGSGTLGWANALHFRRWQPHPSPLNQPTLWLDAAQQTLSLYDGETFIGKTAIHAPILPHGIATLRLGLPSARATRVPYLHTWQMLLSPQHSRPLPLYGVNWHNRFGTPNELRNVELPILAARQLYEMLGGAPVREIAVVIG</sequence>
<evidence type="ECO:0000313" key="2">
    <source>
        <dbReference type="EMBL" id="PJF31487.1"/>
    </source>
</evidence>
<keyword evidence="1" id="KW-0732">Signal</keyword>
<protein>
    <submittedName>
        <fullName evidence="2">Uncharacterized protein</fullName>
    </submittedName>
</protein>
<dbReference type="EMBL" id="PGTK01000003">
    <property type="protein sequence ID" value="PJF31487.1"/>
    <property type="molecule type" value="Genomic_DNA"/>
</dbReference>
<dbReference type="PROSITE" id="PS51318">
    <property type="entry name" value="TAT"/>
    <property type="match status" value="1"/>
</dbReference>
<dbReference type="AlphaFoldDB" id="A0A2M8P1Q9"/>
<evidence type="ECO:0000313" key="3">
    <source>
        <dbReference type="Proteomes" id="UP000228921"/>
    </source>
</evidence>
<accession>A0A2M8P1Q9</accession>